<evidence type="ECO:0000256" key="4">
    <source>
        <dbReference type="ARBA" id="ARBA00022989"/>
    </source>
</evidence>
<dbReference type="KEGG" id="psyo:PB01_05545"/>
<gene>
    <name evidence="7" type="ORF">PB01_05545</name>
</gene>
<keyword evidence="3 6" id="KW-0812">Transmembrane</keyword>
<dbReference type="InterPro" id="IPR007300">
    <property type="entry name" value="CidB/LrgB"/>
</dbReference>
<evidence type="ECO:0000313" key="8">
    <source>
        <dbReference type="Proteomes" id="UP000325517"/>
    </source>
</evidence>
<feature type="transmembrane region" description="Helical" evidence="6">
    <location>
        <begin position="147"/>
        <end position="168"/>
    </location>
</feature>
<sequence>MAATGMILGTIFIYFLMRKINTRFTTPFLLPVLTTTILIIALLRFFSISYDSYMFGAKYINNMLGPAVVSLAYPLYMQRGLIKKYKFTILTSIIVAMFSGLFSIITFAKLLKMEDELVHSLLPKSITTPVAMQISESIGGNPTLTSAFVIVAGFTGALLGPIIFKIFCIETPISKGVSIGSASHGFGVSKLSEFGEQAFSMGSVSMTLSAVIGSFICPFIALFI</sequence>
<name>A0A5J6SQ92_9BACI</name>
<dbReference type="PANTHER" id="PTHR30249">
    <property type="entry name" value="PUTATIVE SEROTONIN TRANSPORTER"/>
    <property type="match status" value="1"/>
</dbReference>
<feature type="transmembrane region" description="Helical" evidence="6">
    <location>
        <begin position="88"/>
        <end position="108"/>
    </location>
</feature>
<dbReference type="AlphaFoldDB" id="A0A5J6SQ92"/>
<feature type="transmembrane region" description="Helical" evidence="6">
    <location>
        <begin position="199"/>
        <end position="223"/>
    </location>
</feature>
<keyword evidence="4 6" id="KW-1133">Transmembrane helix</keyword>
<feature type="transmembrane region" description="Helical" evidence="6">
    <location>
        <begin position="28"/>
        <end position="47"/>
    </location>
</feature>
<feature type="transmembrane region" description="Helical" evidence="6">
    <location>
        <begin position="59"/>
        <end position="76"/>
    </location>
</feature>
<keyword evidence="8" id="KW-1185">Reference proteome</keyword>
<comment type="subcellular location">
    <subcellularLocation>
        <location evidence="1">Cell membrane</location>
        <topology evidence="1">Multi-pass membrane protein</topology>
    </subcellularLocation>
</comment>
<proteinExistence type="predicted"/>
<evidence type="ECO:0000256" key="6">
    <source>
        <dbReference type="SAM" id="Phobius"/>
    </source>
</evidence>
<evidence type="ECO:0000256" key="5">
    <source>
        <dbReference type="ARBA" id="ARBA00023136"/>
    </source>
</evidence>
<reference evidence="7 8" key="1">
    <citation type="submission" date="2018-07" db="EMBL/GenBank/DDBJ databases">
        <title>Complete genome sequence of Psychrobacillus sp. PB01, isolated from iceberg, and comparative genome analysis of Psychrobacillus strains.</title>
        <authorList>
            <person name="Lee P.C."/>
        </authorList>
    </citation>
    <scope>NUCLEOTIDE SEQUENCE [LARGE SCALE GENOMIC DNA]</scope>
    <source>
        <strain evidence="7 8">PB01</strain>
    </source>
</reference>
<dbReference type="EMBL" id="CP031223">
    <property type="protein sequence ID" value="QFF98327.1"/>
    <property type="molecule type" value="Genomic_DNA"/>
</dbReference>
<evidence type="ECO:0000313" key="7">
    <source>
        <dbReference type="EMBL" id="QFF98327.1"/>
    </source>
</evidence>
<dbReference type="GO" id="GO:0005886">
    <property type="term" value="C:plasma membrane"/>
    <property type="evidence" value="ECO:0007669"/>
    <property type="project" value="UniProtKB-SubCell"/>
</dbReference>
<evidence type="ECO:0000256" key="3">
    <source>
        <dbReference type="ARBA" id="ARBA00022692"/>
    </source>
</evidence>
<dbReference type="Proteomes" id="UP000325517">
    <property type="component" value="Chromosome"/>
</dbReference>
<keyword evidence="2" id="KW-1003">Cell membrane</keyword>
<protein>
    <submittedName>
        <fullName evidence="7">LrgB family protein</fullName>
    </submittedName>
</protein>
<accession>A0A5J6SQ92</accession>
<dbReference type="Pfam" id="PF04172">
    <property type="entry name" value="LrgB"/>
    <property type="match status" value="1"/>
</dbReference>
<keyword evidence="5 6" id="KW-0472">Membrane</keyword>
<evidence type="ECO:0000256" key="1">
    <source>
        <dbReference type="ARBA" id="ARBA00004651"/>
    </source>
</evidence>
<organism evidence="7 8">
    <name type="scientific">Psychrobacillus glaciei</name>
    <dbReference type="NCBI Taxonomy" id="2283160"/>
    <lineage>
        <taxon>Bacteria</taxon>
        <taxon>Bacillati</taxon>
        <taxon>Bacillota</taxon>
        <taxon>Bacilli</taxon>
        <taxon>Bacillales</taxon>
        <taxon>Bacillaceae</taxon>
        <taxon>Psychrobacillus</taxon>
    </lineage>
</organism>
<dbReference type="RefSeq" id="WP_151699272.1">
    <property type="nucleotide sequence ID" value="NZ_CP031223.1"/>
</dbReference>
<dbReference type="PANTHER" id="PTHR30249:SF17">
    <property type="entry name" value="HOLIN-LIKE PROTEIN CIDB"/>
    <property type="match status" value="1"/>
</dbReference>
<dbReference type="OrthoDB" id="9811701at2"/>
<evidence type="ECO:0000256" key="2">
    <source>
        <dbReference type="ARBA" id="ARBA00022475"/>
    </source>
</evidence>